<evidence type="ECO:0000313" key="1">
    <source>
        <dbReference type="EMBL" id="KAJ2986336.1"/>
    </source>
</evidence>
<name>A0ACC1P3C2_9PEZI</name>
<protein>
    <submittedName>
        <fullName evidence="1">Uncharacterized protein</fullName>
    </submittedName>
</protein>
<gene>
    <name evidence="1" type="ORF">NUW58_g5080</name>
</gene>
<sequence>MVMPLFTFSNETLQKWRAHLGEKKDKDNVDVAAALFAYHVVRFLERSCEEVAWEPVISNMATFHDYDLARRHWAIVLQMYWFMEKAFADPN</sequence>
<organism evidence="1 2">
    <name type="scientific">Xylaria curta</name>
    <dbReference type="NCBI Taxonomy" id="42375"/>
    <lineage>
        <taxon>Eukaryota</taxon>
        <taxon>Fungi</taxon>
        <taxon>Dikarya</taxon>
        <taxon>Ascomycota</taxon>
        <taxon>Pezizomycotina</taxon>
        <taxon>Sordariomycetes</taxon>
        <taxon>Xylariomycetidae</taxon>
        <taxon>Xylariales</taxon>
        <taxon>Xylariaceae</taxon>
        <taxon>Xylaria</taxon>
    </lineage>
</organism>
<comment type="caution">
    <text evidence="1">The sequence shown here is derived from an EMBL/GenBank/DDBJ whole genome shotgun (WGS) entry which is preliminary data.</text>
</comment>
<reference evidence="1" key="1">
    <citation type="submission" date="2022-10" db="EMBL/GenBank/DDBJ databases">
        <title>Genome Sequence of Xylaria curta.</title>
        <authorList>
            <person name="Buettner E."/>
        </authorList>
    </citation>
    <scope>NUCLEOTIDE SEQUENCE</scope>
    <source>
        <strain evidence="1">Babe10</strain>
    </source>
</reference>
<dbReference type="Proteomes" id="UP001143856">
    <property type="component" value="Unassembled WGS sequence"/>
</dbReference>
<dbReference type="EMBL" id="JAPDGR010000961">
    <property type="protein sequence ID" value="KAJ2986336.1"/>
    <property type="molecule type" value="Genomic_DNA"/>
</dbReference>
<evidence type="ECO:0000313" key="2">
    <source>
        <dbReference type="Proteomes" id="UP001143856"/>
    </source>
</evidence>
<keyword evidence="2" id="KW-1185">Reference proteome</keyword>
<accession>A0ACC1P3C2</accession>
<proteinExistence type="predicted"/>